<comment type="caution">
    <text evidence="2">The sequence shown here is derived from an EMBL/GenBank/DDBJ whole genome shotgun (WGS) entry which is preliminary data.</text>
</comment>
<dbReference type="AlphaFoldDB" id="A0A8J4FFG7"/>
<feature type="compositionally biased region" description="Low complexity" evidence="1">
    <location>
        <begin position="44"/>
        <end position="61"/>
    </location>
</feature>
<reference evidence="2" key="1">
    <citation type="journal article" date="2021" name="Proc. Natl. Acad. Sci. U.S.A.">
        <title>Three genomes in the algal genus Volvox reveal the fate of a haploid sex-determining region after a transition to homothallism.</title>
        <authorList>
            <person name="Yamamoto K."/>
            <person name="Hamaji T."/>
            <person name="Kawai-Toyooka H."/>
            <person name="Matsuzaki R."/>
            <person name="Takahashi F."/>
            <person name="Nishimura Y."/>
            <person name="Kawachi M."/>
            <person name="Noguchi H."/>
            <person name="Minakuchi Y."/>
            <person name="Umen J.G."/>
            <person name="Toyoda A."/>
            <person name="Nozaki H."/>
        </authorList>
    </citation>
    <scope>NUCLEOTIDE SEQUENCE</scope>
    <source>
        <strain evidence="2">NIES-3785</strain>
    </source>
</reference>
<proteinExistence type="predicted"/>
<name>A0A8J4FFG7_9CHLO</name>
<sequence length="105" mass="10913">MSHLRLILGANGSASSAANCCRSAIAWALGRAWRPFRRRLLAPSLSSSSSASEPCVPPSSSTSKPSAYMDGRPFERSSEGAVGMCEGWGVKTDTNGRHGVCAIAG</sequence>
<protein>
    <submittedName>
        <fullName evidence="2">Uncharacterized protein</fullName>
    </submittedName>
</protein>
<gene>
    <name evidence="2" type="ORF">Vretimale_4944</name>
</gene>
<dbReference type="EMBL" id="BNCQ01000007">
    <property type="protein sequence ID" value="GIL99898.1"/>
    <property type="molecule type" value="Genomic_DNA"/>
</dbReference>
<organism evidence="2 3">
    <name type="scientific">Volvox reticuliferus</name>
    <dbReference type="NCBI Taxonomy" id="1737510"/>
    <lineage>
        <taxon>Eukaryota</taxon>
        <taxon>Viridiplantae</taxon>
        <taxon>Chlorophyta</taxon>
        <taxon>core chlorophytes</taxon>
        <taxon>Chlorophyceae</taxon>
        <taxon>CS clade</taxon>
        <taxon>Chlamydomonadales</taxon>
        <taxon>Volvocaceae</taxon>
        <taxon>Volvox</taxon>
    </lineage>
</organism>
<evidence type="ECO:0000313" key="2">
    <source>
        <dbReference type="EMBL" id="GIL99898.1"/>
    </source>
</evidence>
<accession>A0A8J4FFG7</accession>
<dbReference type="Proteomes" id="UP000722791">
    <property type="component" value="Unassembled WGS sequence"/>
</dbReference>
<feature type="region of interest" description="Disordered" evidence="1">
    <location>
        <begin position="44"/>
        <end position="73"/>
    </location>
</feature>
<evidence type="ECO:0000256" key="1">
    <source>
        <dbReference type="SAM" id="MobiDB-lite"/>
    </source>
</evidence>
<evidence type="ECO:0000313" key="3">
    <source>
        <dbReference type="Proteomes" id="UP000722791"/>
    </source>
</evidence>